<dbReference type="AlphaFoldDB" id="A0A3N2QBX1"/>
<organism evidence="4 5">
    <name type="scientific">Candidatus Cardinium hertigii</name>
    <dbReference type="NCBI Taxonomy" id="247481"/>
    <lineage>
        <taxon>Bacteria</taxon>
        <taxon>Pseudomonadati</taxon>
        <taxon>Bacteroidota</taxon>
        <taxon>Cytophagia</taxon>
        <taxon>Cytophagales</taxon>
        <taxon>Amoebophilaceae</taxon>
        <taxon>Candidatus Cardinium</taxon>
    </lineage>
</organism>
<evidence type="ECO:0000256" key="2">
    <source>
        <dbReference type="SAM" id="SignalP"/>
    </source>
</evidence>
<keyword evidence="5" id="KW-1185">Reference proteome</keyword>
<feature type="domain" description="Outer membrane protein beta-barrel" evidence="3">
    <location>
        <begin position="109"/>
        <end position="270"/>
    </location>
</feature>
<evidence type="ECO:0000313" key="4">
    <source>
        <dbReference type="EMBL" id="ROT47316.1"/>
    </source>
</evidence>
<feature type="region of interest" description="Disordered" evidence="1">
    <location>
        <begin position="23"/>
        <end position="44"/>
    </location>
</feature>
<reference evidence="4 5" key="1">
    <citation type="submission" date="2018-09" db="EMBL/GenBank/DDBJ databases">
        <title>Comparative Genomics of Wolbachia-Cardinium Dual Endosymbiosis in a Plant-Parasitic Nematode.</title>
        <authorList>
            <person name="Brown A.M.V."/>
            <person name="Wasala S.K."/>
            <person name="Howe D.K."/>
            <person name="Peetz A.B."/>
            <person name="Zasada I.A."/>
            <person name="Denver D.R."/>
        </authorList>
    </citation>
    <scope>NUCLEOTIDE SEQUENCE [LARGE SCALE GENOMIC DNA]</scope>
    <source>
        <strain evidence="4 5">Pp_1</strain>
    </source>
</reference>
<feature type="signal peptide" evidence="2">
    <location>
        <begin position="1"/>
        <end position="20"/>
    </location>
</feature>
<dbReference type="EMBL" id="RARA01000024">
    <property type="protein sequence ID" value="ROT47316.1"/>
    <property type="molecule type" value="Genomic_DNA"/>
</dbReference>
<accession>A0A3N2QBX1</accession>
<keyword evidence="2" id="KW-0732">Signal</keyword>
<dbReference type="OrthoDB" id="982071at2"/>
<proteinExistence type="predicted"/>
<evidence type="ECO:0000256" key="1">
    <source>
        <dbReference type="SAM" id="MobiDB-lite"/>
    </source>
</evidence>
<dbReference type="Proteomes" id="UP000270927">
    <property type="component" value="Unassembled WGS sequence"/>
</dbReference>
<feature type="chain" id="PRO_5018174009" evidence="2">
    <location>
        <begin position="21"/>
        <end position="298"/>
    </location>
</feature>
<gene>
    <name evidence="4" type="ORF">EDM02_02630</name>
</gene>
<name>A0A3N2QBX1_9BACT</name>
<protein>
    <submittedName>
        <fullName evidence="4">PorT family protein</fullName>
    </submittedName>
</protein>
<evidence type="ECO:0000259" key="3">
    <source>
        <dbReference type="Pfam" id="PF13568"/>
    </source>
</evidence>
<evidence type="ECO:0000313" key="5">
    <source>
        <dbReference type="Proteomes" id="UP000270927"/>
    </source>
</evidence>
<sequence length="298" mass="32681">MKKTLPLLLLSFVGSPVAHAVVSSTNGSTNSSTNSSTNTLSPPNVHTQEALIQKDAAKGDDSYTPLITNYYSCMIDFPLDFLVNLDNGKPPLPVEKFSLACLAHSPNIAFTYGMRIHTSRFAICPGIGCSSLKYSFKGHKSGEEMIFPALKRVKKDDTECSDIDPAADLHVADTEAKAKVSSSTFSVSYFDILLRLRFNSVLDEPKDGFYVWLGGKLGIRIDASSSITFSKYDESSVLSSTEYYNLRRYVWGVQLGMGYHRFGLTAGYSFNSLFEDGQGPSGTNRIRPLSIGVQLDLF</sequence>
<dbReference type="RefSeq" id="WP_123662815.1">
    <property type="nucleotide sequence ID" value="NZ_RARA01000024.1"/>
</dbReference>
<dbReference type="InterPro" id="IPR025665">
    <property type="entry name" value="Beta-barrel_OMP_2"/>
</dbReference>
<dbReference type="Pfam" id="PF13568">
    <property type="entry name" value="OMP_b-brl_2"/>
    <property type="match status" value="1"/>
</dbReference>
<comment type="caution">
    <text evidence="4">The sequence shown here is derived from an EMBL/GenBank/DDBJ whole genome shotgun (WGS) entry which is preliminary data.</text>
</comment>